<keyword evidence="2" id="KW-0862">Zinc</keyword>
<keyword evidence="2" id="KW-0539">Nucleus</keyword>
<dbReference type="PROSITE" id="PS50966">
    <property type="entry name" value="ZF_SWIM"/>
    <property type="match status" value="1"/>
</dbReference>
<dbReference type="GO" id="GO:0008270">
    <property type="term" value="F:zinc ion binding"/>
    <property type="evidence" value="ECO:0007669"/>
    <property type="project" value="UniProtKB-UniRule"/>
</dbReference>
<proteinExistence type="inferred from homology"/>
<evidence type="ECO:0000313" key="6">
    <source>
        <dbReference type="Proteomes" id="UP001497516"/>
    </source>
</evidence>
<dbReference type="AlphaFoldDB" id="A0AAV2FP94"/>
<evidence type="ECO:0000256" key="3">
    <source>
        <dbReference type="SAM" id="MobiDB-lite"/>
    </source>
</evidence>
<evidence type="ECO:0000259" key="4">
    <source>
        <dbReference type="PROSITE" id="PS50966"/>
    </source>
</evidence>
<keyword evidence="6" id="KW-1185">Reference proteome</keyword>
<dbReference type="EMBL" id="OZ034820">
    <property type="protein sequence ID" value="CAL1399777.1"/>
    <property type="molecule type" value="Genomic_DNA"/>
</dbReference>
<organism evidence="5 6">
    <name type="scientific">Linum trigynum</name>
    <dbReference type="NCBI Taxonomy" id="586398"/>
    <lineage>
        <taxon>Eukaryota</taxon>
        <taxon>Viridiplantae</taxon>
        <taxon>Streptophyta</taxon>
        <taxon>Embryophyta</taxon>
        <taxon>Tracheophyta</taxon>
        <taxon>Spermatophyta</taxon>
        <taxon>Magnoliopsida</taxon>
        <taxon>eudicotyledons</taxon>
        <taxon>Gunneridae</taxon>
        <taxon>Pentapetalae</taxon>
        <taxon>rosids</taxon>
        <taxon>fabids</taxon>
        <taxon>Malpighiales</taxon>
        <taxon>Linaceae</taxon>
        <taxon>Linum</taxon>
    </lineage>
</organism>
<feature type="domain" description="SWIM-type" evidence="4">
    <location>
        <begin position="121"/>
        <end position="155"/>
    </location>
</feature>
<evidence type="ECO:0000256" key="1">
    <source>
        <dbReference type="PROSITE-ProRule" id="PRU00325"/>
    </source>
</evidence>
<name>A0AAV2FP94_9ROSI</name>
<accession>A0AAV2FP94</accession>
<evidence type="ECO:0000256" key="2">
    <source>
        <dbReference type="RuleBase" id="RU367018"/>
    </source>
</evidence>
<dbReference type="Proteomes" id="UP001497516">
    <property type="component" value="Chromosome 7"/>
</dbReference>
<feature type="compositionally biased region" description="Basic residues" evidence="3">
    <location>
        <begin position="289"/>
        <end position="300"/>
    </location>
</feature>
<dbReference type="PANTHER" id="PTHR31669">
    <property type="entry name" value="PROTEIN FAR1-RELATED SEQUENCE 10-RELATED"/>
    <property type="match status" value="1"/>
</dbReference>
<dbReference type="PANTHER" id="PTHR31669:SF251">
    <property type="entry name" value="PROTEIN FAR1-RELATED SEQUENCE"/>
    <property type="match status" value="1"/>
</dbReference>
<gene>
    <name evidence="5" type="ORF">LTRI10_LOCUS39947</name>
</gene>
<keyword evidence="1 2" id="KW-0863">Zinc-finger</keyword>
<feature type="region of interest" description="Disordered" evidence="3">
    <location>
        <begin position="259"/>
        <end position="329"/>
    </location>
</feature>
<dbReference type="Pfam" id="PF04434">
    <property type="entry name" value="SWIM"/>
    <property type="match status" value="1"/>
</dbReference>
<sequence>MLTTQASESCNAQVRCFLKPKHDLDMFFIHFSSLVAEKRRKESDSDYSGKQSVSYIMLEHSPILKHAAKIFTSNIFNRIQQEYLKTEKYIMETLSDTRDDGMIGYRTYMIEDGERSDERVVLVDISTRTLVCECRMFRTFGVLCRHMIKVMRLLGDFGEASMRSVPDHYILKRWTLEARKKEVVDVDGCVGPSASSENDAGKGIAMRYRETTAMLNQLATNMSMADEKDYNKWMRVLKKLCNEANKALSKTITSEDRRNVPITGLTLKKKSNPRSQGKERYQSTNEKERRRKKRVYKKRMKSVEVVTPDNNTQPDDHISELDDNIDQWL</sequence>
<comment type="subcellular location">
    <subcellularLocation>
        <location evidence="2">Nucleus</location>
    </subcellularLocation>
</comment>
<feature type="compositionally biased region" description="Basic and acidic residues" evidence="3">
    <location>
        <begin position="276"/>
        <end position="288"/>
    </location>
</feature>
<keyword evidence="2" id="KW-0479">Metal-binding</keyword>
<reference evidence="5 6" key="1">
    <citation type="submission" date="2024-04" db="EMBL/GenBank/DDBJ databases">
        <authorList>
            <person name="Fracassetti M."/>
        </authorList>
    </citation>
    <scope>NUCLEOTIDE SEQUENCE [LARGE SCALE GENOMIC DNA]</scope>
</reference>
<dbReference type="InterPro" id="IPR007527">
    <property type="entry name" value="Znf_SWIM"/>
</dbReference>
<evidence type="ECO:0000313" key="5">
    <source>
        <dbReference type="EMBL" id="CAL1399777.1"/>
    </source>
</evidence>
<comment type="similarity">
    <text evidence="2">Belongs to the FHY3/FAR1 family.</text>
</comment>
<dbReference type="GO" id="GO:0005634">
    <property type="term" value="C:nucleus"/>
    <property type="evidence" value="ECO:0007669"/>
    <property type="project" value="UniProtKB-SubCell"/>
</dbReference>
<comment type="function">
    <text evidence="2">Putative transcription activator involved in regulating light control of development.</text>
</comment>
<protein>
    <recommendedName>
        <fullName evidence="2">Protein FAR1-RELATED SEQUENCE</fullName>
    </recommendedName>
</protein>
<dbReference type="InterPro" id="IPR031052">
    <property type="entry name" value="FHY3/FAR1"/>
</dbReference>
<dbReference type="GO" id="GO:0006355">
    <property type="term" value="P:regulation of DNA-templated transcription"/>
    <property type="evidence" value="ECO:0007669"/>
    <property type="project" value="UniProtKB-UniRule"/>
</dbReference>